<dbReference type="Pfam" id="PF02752">
    <property type="entry name" value="Arrestin_C"/>
    <property type="match status" value="1"/>
</dbReference>
<evidence type="ECO:0000259" key="5">
    <source>
        <dbReference type="Pfam" id="PF02752"/>
    </source>
</evidence>
<dbReference type="AlphaFoldDB" id="A0A2V5I291"/>
<reference evidence="6 7" key="1">
    <citation type="submission" date="2018-02" db="EMBL/GenBank/DDBJ databases">
        <title>The genomes of Aspergillus section Nigri reveals drivers in fungal speciation.</title>
        <authorList>
            <consortium name="DOE Joint Genome Institute"/>
            <person name="Vesth T.C."/>
            <person name="Nybo J."/>
            <person name="Theobald S."/>
            <person name="Brandl J."/>
            <person name="Frisvad J.C."/>
            <person name="Nielsen K.F."/>
            <person name="Lyhne E.K."/>
            <person name="Kogle M.E."/>
            <person name="Kuo A."/>
            <person name="Riley R."/>
            <person name="Clum A."/>
            <person name="Nolan M."/>
            <person name="Lipzen A."/>
            <person name="Salamov A."/>
            <person name="Henrissat B."/>
            <person name="Wiebenga A."/>
            <person name="De vries R.P."/>
            <person name="Grigoriev I.V."/>
            <person name="Mortensen U.H."/>
            <person name="Andersen M.R."/>
            <person name="Baker S.E."/>
        </authorList>
    </citation>
    <scope>NUCLEOTIDE SEQUENCE [LARGE SCALE GENOMIC DNA]</scope>
    <source>
        <strain evidence="6 7">CBS 115571</strain>
    </source>
</reference>
<organism evidence="6 7">
    <name type="scientific">Aspergillus violaceofuscus (strain CBS 115571)</name>
    <dbReference type="NCBI Taxonomy" id="1450538"/>
    <lineage>
        <taxon>Eukaryota</taxon>
        <taxon>Fungi</taxon>
        <taxon>Dikarya</taxon>
        <taxon>Ascomycota</taxon>
        <taxon>Pezizomycotina</taxon>
        <taxon>Eurotiomycetes</taxon>
        <taxon>Eurotiomycetidae</taxon>
        <taxon>Eurotiales</taxon>
        <taxon>Aspergillaceae</taxon>
        <taxon>Aspergillus</taxon>
    </lineage>
</organism>
<dbReference type="EMBL" id="KZ825147">
    <property type="protein sequence ID" value="PYI18237.1"/>
    <property type="molecule type" value="Genomic_DNA"/>
</dbReference>
<evidence type="ECO:0000259" key="4">
    <source>
        <dbReference type="Pfam" id="PF00339"/>
    </source>
</evidence>
<evidence type="ECO:0000256" key="3">
    <source>
        <dbReference type="ARBA" id="ARBA00038766"/>
    </source>
</evidence>
<dbReference type="Gene3D" id="2.60.40.640">
    <property type="match status" value="1"/>
</dbReference>
<evidence type="ECO:0000313" key="6">
    <source>
        <dbReference type="EMBL" id="PYI18237.1"/>
    </source>
</evidence>
<feature type="domain" description="Arrestin-like N-terminal" evidence="4">
    <location>
        <begin position="21"/>
        <end position="138"/>
    </location>
</feature>
<dbReference type="InterPro" id="IPR011022">
    <property type="entry name" value="Arrestin_C-like"/>
</dbReference>
<dbReference type="GO" id="GO:0030674">
    <property type="term" value="F:protein-macromolecule adaptor activity"/>
    <property type="evidence" value="ECO:0007669"/>
    <property type="project" value="TreeGrafter"/>
</dbReference>
<dbReference type="InterPro" id="IPR014752">
    <property type="entry name" value="Arrestin-like_C"/>
</dbReference>
<evidence type="ECO:0008006" key="8">
    <source>
        <dbReference type="Google" id="ProtNLM"/>
    </source>
</evidence>
<evidence type="ECO:0000313" key="7">
    <source>
        <dbReference type="Proteomes" id="UP000249829"/>
    </source>
</evidence>
<sequence>LDKSCIFLSASQTAGDMASTAGSFCLSLPEAIWVKTIKVRLVGRLKIKRNNDMITENRELITYKEEQELASSKIHASFHIPAGNYEFLFDIPIPGDPFETSVGPNHAYHTYQIEAIIERRVWKDIVVSQALSIYRLPDIELCPLSTESPLTTGGQSAQSIEYCISIPSPTIPFGSIFSVDMEFQAPCKDVNLSALTLEVVESHHIRLNATAAQAALNILSISASRTHSLFKETRSPVGESGSVSCTGTEWALSSRVALPRSVSLCSQSVRTKMIAIEHALEVRAEFRDRKGRLFDTIVASIPLSIYMTPRVIGPDGSICEKVLEYGTCPPPPYERHTSHVRLLDASEVTDGPGQGTMPIAGRRLDGQELHRFQLLELAAPCYELATGCDPPVYTL</sequence>
<feature type="non-terminal residue" evidence="6">
    <location>
        <position position="1"/>
    </location>
</feature>
<gene>
    <name evidence="6" type="ORF">BO99DRAFT_461499</name>
</gene>
<dbReference type="InterPro" id="IPR014756">
    <property type="entry name" value="Ig_E-set"/>
</dbReference>
<dbReference type="GO" id="GO:0005886">
    <property type="term" value="C:plasma membrane"/>
    <property type="evidence" value="ECO:0007669"/>
    <property type="project" value="TreeGrafter"/>
</dbReference>
<evidence type="ECO:0000256" key="2">
    <source>
        <dbReference type="ARBA" id="ARBA00022786"/>
    </source>
</evidence>
<comment type="subunit">
    <text evidence="3">Interacts with hulA.</text>
</comment>
<keyword evidence="7" id="KW-1185">Reference proteome</keyword>
<dbReference type="Proteomes" id="UP000249829">
    <property type="component" value="Unassembled WGS sequence"/>
</dbReference>
<dbReference type="OMA" id="VECWFAP"/>
<proteinExistence type="inferred from homology"/>
<dbReference type="InterPro" id="IPR011021">
    <property type="entry name" value="Arrestin-like_N"/>
</dbReference>
<dbReference type="STRING" id="1450538.A0A2V5I291"/>
<protein>
    <recommendedName>
        <fullName evidence="8">Arrestin C-terminal-like domain-containing protein</fullName>
    </recommendedName>
</protein>
<dbReference type="Pfam" id="PF00339">
    <property type="entry name" value="Arrestin_N"/>
    <property type="match status" value="1"/>
</dbReference>
<comment type="similarity">
    <text evidence="1">Belongs to the arrestin family.</text>
</comment>
<dbReference type="SUPFAM" id="SSF81296">
    <property type="entry name" value="E set domains"/>
    <property type="match status" value="1"/>
</dbReference>
<feature type="domain" description="Arrestin C-terminal-like" evidence="5">
    <location>
        <begin position="158"/>
        <end position="309"/>
    </location>
</feature>
<evidence type="ECO:0000256" key="1">
    <source>
        <dbReference type="ARBA" id="ARBA00005298"/>
    </source>
</evidence>
<dbReference type="InterPro" id="IPR050357">
    <property type="entry name" value="Arrestin_domain-protein"/>
</dbReference>
<keyword evidence="2" id="KW-0833">Ubl conjugation pathway</keyword>
<dbReference type="PANTHER" id="PTHR11188:SF17">
    <property type="entry name" value="FI21816P1"/>
    <property type="match status" value="1"/>
</dbReference>
<dbReference type="GO" id="GO:0005829">
    <property type="term" value="C:cytosol"/>
    <property type="evidence" value="ECO:0007669"/>
    <property type="project" value="TreeGrafter"/>
</dbReference>
<dbReference type="GO" id="GO:0031625">
    <property type="term" value="F:ubiquitin protein ligase binding"/>
    <property type="evidence" value="ECO:0007669"/>
    <property type="project" value="TreeGrafter"/>
</dbReference>
<name>A0A2V5I291_ASPV1</name>
<dbReference type="GO" id="GO:0070086">
    <property type="term" value="P:ubiquitin-dependent endocytosis"/>
    <property type="evidence" value="ECO:0007669"/>
    <property type="project" value="TreeGrafter"/>
</dbReference>
<dbReference type="PANTHER" id="PTHR11188">
    <property type="entry name" value="ARRESTIN DOMAIN CONTAINING PROTEIN"/>
    <property type="match status" value="1"/>
</dbReference>
<accession>A0A2V5I291</accession>